<keyword evidence="3 7" id="KW-0812">Transmembrane</keyword>
<feature type="transmembrane region" description="Helical" evidence="7">
    <location>
        <begin position="37"/>
        <end position="58"/>
    </location>
</feature>
<comment type="caution">
    <text evidence="8">The sequence shown here is derived from an EMBL/GenBank/DDBJ whole genome shotgun (WGS) entry which is preliminary data.</text>
</comment>
<evidence type="ECO:0000256" key="1">
    <source>
        <dbReference type="ARBA" id="ARBA00004167"/>
    </source>
</evidence>
<dbReference type="AlphaFoldDB" id="A0A6G4QUS3"/>
<dbReference type="InterPro" id="IPR005498">
    <property type="entry name" value="T4SS_VirB10/TraB/TrbI"/>
</dbReference>
<evidence type="ECO:0000256" key="2">
    <source>
        <dbReference type="ARBA" id="ARBA00010265"/>
    </source>
</evidence>
<reference evidence="8" key="1">
    <citation type="submission" date="2020-02" db="EMBL/GenBank/DDBJ databases">
        <authorList>
            <person name="Gao J."/>
            <person name="Sun J."/>
        </authorList>
    </citation>
    <scope>NUCLEOTIDE SEQUENCE</scope>
    <source>
        <strain evidence="8">602-2</strain>
    </source>
</reference>
<sequence length="401" mass="41891">MSANVADPAPDPPVEKASAEALALRARPRAIARFRRPVLIGAAALGALGLAGFAWLALSPRVSGSLPQEAPSIPGARGGGEALAALPKDYSQVKPPVLGPPLPGDLGRAILDNQRRGGPSVASAGEPPDPTAKVESDRIAAQMRQARESSVMVQTTGRSAEPTIDISEPPAIASAVALPAQVLTSNGDQDAKRSFLTAPPAGVVDNSTRLTLPASPYQVLFGTVISAALLTGLDSDLPGFVTAQVTENVYDTVSGRFLLIPQGSRLLGAYDSKVAFGQTRALVVWQRLTLPDGSSIQLDNLTATDPAGYAGLQGQVDNHTWAMLQSVAMSTLMGVGAELALDDDSELVRAVRQSTQQSASQAGQQIVDKQMDVQPTLRVAPGSPLRIIVHKDLTLRPWRKP</sequence>
<comment type="similarity">
    <text evidence="2">Belongs to the TrbI/VirB10 family.</text>
</comment>
<dbReference type="EMBL" id="JAAKGT010000002">
    <property type="protein sequence ID" value="NGM49282.1"/>
    <property type="molecule type" value="Genomic_DNA"/>
</dbReference>
<organism evidence="8">
    <name type="scientific">Caulobacter sp. 602-2</name>
    <dbReference type="NCBI Taxonomy" id="2710887"/>
    <lineage>
        <taxon>Bacteria</taxon>
        <taxon>Pseudomonadati</taxon>
        <taxon>Pseudomonadota</taxon>
        <taxon>Alphaproteobacteria</taxon>
        <taxon>Caulobacterales</taxon>
        <taxon>Caulobacteraceae</taxon>
        <taxon>Caulobacter</taxon>
    </lineage>
</organism>
<dbReference type="GO" id="GO:0016020">
    <property type="term" value="C:membrane"/>
    <property type="evidence" value="ECO:0007669"/>
    <property type="project" value="UniProtKB-SubCell"/>
</dbReference>
<dbReference type="Gene3D" id="2.40.128.260">
    <property type="entry name" value="Type IV secretion system, VirB10/TraB/TrbI"/>
    <property type="match status" value="1"/>
</dbReference>
<evidence type="ECO:0000256" key="5">
    <source>
        <dbReference type="ARBA" id="ARBA00023136"/>
    </source>
</evidence>
<keyword evidence="5 7" id="KW-0472">Membrane</keyword>
<evidence type="ECO:0000256" key="3">
    <source>
        <dbReference type="ARBA" id="ARBA00022692"/>
    </source>
</evidence>
<gene>
    <name evidence="8" type="ORF">G5B46_06655</name>
</gene>
<keyword evidence="4 7" id="KW-1133">Transmembrane helix</keyword>
<dbReference type="InterPro" id="IPR042217">
    <property type="entry name" value="T4SS_VirB10/TrbI"/>
</dbReference>
<dbReference type="CDD" id="cd16429">
    <property type="entry name" value="VirB10"/>
    <property type="match status" value="1"/>
</dbReference>
<feature type="region of interest" description="Disordered" evidence="6">
    <location>
        <begin position="101"/>
        <end position="135"/>
    </location>
</feature>
<comment type="subcellular location">
    <subcellularLocation>
        <location evidence="1">Membrane</location>
        <topology evidence="1">Single-pass membrane protein</topology>
    </subcellularLocation>
</comment>
<evidence type="ECO:0000256" key="6">
    <source>
        <dbReference type="SAM" id="MobiDB-lite"/>
    </source>
</evidence>
<dbReference type="RefSeq" id="WP_165257155.1">
    <property type="nucleotide sequence ID" value="NZ_JAAKGT010000002.1"/>
</dbReference>
<evidence type="ECO:0000256" key="7">
    <source>
        <dbReference type="SAM" id="Phobius"/>
    </source>
</evidence>
<evidence type="ECO:0000313" key="8">
    <source>
        <dbReference type="EMBL" id="NGM49282.1"/>
    </source>
</evidence>
<proteinExistence type="inferred from homology"/>
<dbReference type="Pfam" id="PF03743">
    <property type="entry name" value="TrbI"/>
    <property type="match status" value="1"/>
</dbReference>
<evidence type="ECO:0000256" key="4">
    <source>
        <dbReference type="ARBA" id="ARBA00022989"/>
    </source>
</evidence>
<name>A0A6G4QUS3_9CAUL</name>
<protein>
    <submittedName>
        <fullName evidence="8">TrbI/VirB10 family protein</fullName>
    </submittedName>
</protein>
<accession>A0A6G4QUS3</accession>